<evidence type="ECO:0000256" key="1">
    <source>
        <dbReference type="SAM" id="Phobius"/>
    </source>
</evidence>
<accession>A0A1L3KFM6</accession>
<reference evidence="2" key="1">
    <citation type="journal article" date="2016" name="Nature">
        <title>Redefining the invertebrate RNA virosphere.</title>
        <authorList>
            <person name="Shi M."/>
            <person name="Lin X.D."/>
            <person name="Tian J.H."/>
            <person name="Chen L.J."/>
            <person name="Chen X."/>
            <person name="Li C.X."/>
            <person name="Qin X.C."/>
            <person name="Li J."/>
            <person name="Cao J.P."/>
            <person name="Eden J.S."/>
            <person name="Buchmann J."/>
            <person name="Wang W."/>
            <person name="Xu J."/>
            <person name="Holmes E.C."/>
            <person name="Zhang Y.Z."/>
        </authorList>
    </citation>
    <scope>NUCLEOTIDE SEQUENCE</scope>
    <source>
        <strain evidence="2">BHWZXX26411</strain>
    </source>
</reference>
<organism evidence="2">
    <name type="scientific">Beihai noda-like virus 25</name>
    <dbReference type="NCBI Taxonomy" id="1922479"/>
    <lineage>
        <taxon>Viruses</taxon>
        <taxon>Riboviria</taxon>
    </lineage>
</organism>
<keyword evidence="1" id="KW-1133">Transmembrane helix</keyword>
<proteinExistence type="predicted"/>
<keyword evidence="1" id="KW-0812">Transmembrane</keyword>
<feature type="transmembrane region" description="Helical" evidence="1">
    <location>
        <begin position="212"/>
        <end position="231"/>
    </location>
</feature>
<protein>
    <submittedName>
        <fullName evidence="2">Uncharacterized protein</fullName>
    </submittedName>
</protein>
<sequence>MDMLSQAMRAIAQGSLSILQLLPSAANRLRSILHQSLLALDPMPRLTLLLKTWKWITATAYRTASKSLSALIPTTTSKVLSTTLLCHPDISHTLSLQLESPELMETVLSPSEKTALSIVYQGVRNGTTAFGIGVLLESISHAMRRAMAAAYWRGRPTSSDSEEQHMSRSTMFALFLSYPIVRLFGLSHSTAAGVTFSCLLRLMPEDYRVWYTLIRIATAGTYLATIAAQLLE</sequence>
<evidence type="ECO:0000313" key="2">
    <source>
        <dbReference type="EMBL" id="APG76163.1"/>
    </source>
</evidence>
<name>A0A1L3KFM6_9VIRU</name>
<dbReference type="EMBL" id="KX883054">
    <property type="protein sequence ID" value="APG76163.1"/>
    <property type="molecule type" value="Genomic_RNA"/>
</dbReference>
<feature type="transmembrane region" description="Helical" evidence="1">
    <location>
        <begin position="171"/>
        <end position="200"/>
    </location>
</feature>
<keyword evidence="1" id="KW-0472">Membrane</keyword>